<organism evidence="2">
    <name type="scientific">marine metagenome</name>
    <dbReference type="NCBI Taxonomy" id="408172"/>
    <lineage>
        <taxon>unclassified sequences</taxon>
        <taxon>metagenomes</taxon>
        <taxon>ecological metagenomes</taxon>
    </lineage>
</organism>
<feature type="region of interest" description="Disordered" evidence="1">
    <location>
        <begin position="1"/>
        <end position="31"/>
    </location>
</feature>
<sequence>MPVGQLAERIVSNEDTEGVTVLGGEPLQQAE</sequence>
<evidence type="ECO:0000256" key="1">
    <source>
        <dbReference type="SAM" id="MobiDB-lite"/>
    </source>
</evidence>
<proteinExistence type="predicted"/>
<reference evidence="2" key="1">
    <citation type="submission" date="2018-05" db="EMBL/GenBank/DDBJ databases">
        <authorList>
            <person name="Lanie J.A."/>
            <person name="Ng W.-L."/>
            <person name="Kazmierczak K.M."/>
            <person name="Andrzejewski T.M."/>
            <person name="Davidsen T.M."/>
            <person name="Wayne K.J."/>
            <person name="Tettelin H."/>
            <person name="Glass J.I."/>
            <person name="Rusch D."/>
            <person name="Podicherti R."/>
            <person name="Tsui H.-C.T."/>
            <person name="Winkler M.E."/>
        </authorList>
    </citation>
    <scope>NUCLEOTIDE SEQUENCE</scope>
</reference>
<protein>
    <submittedName>
        <fullName evidence="2">Uncharacterized protein</fullName>
    </submittedName>
</protein>
<gene>
    <name evidence="2" type="ORF">METZ01_LOCUS405728</name>
</gene>
<feature type="non-terminal residue" evidence="2">
    <location>
        <position position="31"/>
    </location>
</feature>
<accession>A0A382W2F3</accession>
<name>A0A382W2F3_9ZZZZ</name>
<dbReference type="EMBL" id="UINC01156450">
    <property type="protein sequence ID" value="SVD52874.1"/>
    <property type="molecule type" value="Genomic_DNA"/>
</dbReference>
<evidence type="ECO:0000313" key="2">
    <source>
        <dbReference type="EMBL" id="SVD52874.1"/>
    </source>
</evidence>
<dbReference type="AlphaFoldDB" id="A0A382W2F3"/>